<feature type="domain" description="ABC transmembrane type-1" evidence="10">
    <location>
        <begin position="37"/>
        <end position="319"/>
    </location>
</feature>
<comment type="similarity">
    <text evidence="2">Belongs to the ABC transporter superfamily.</text>
</comment>
<keyword evidence="12" id="KW-1185">Reference proteome</keyword>
<dbReference type="InterPro" id="IPR036640">
    <property type="entry name" value="ABC1_TM_sf"/>
</dbReference>
<dbReference type="PROSITE" id="PS00211">
    <property type="entry name" value="ABC_TRANSPORTER_1"/>
    <property type="match status" value="1"/>
</dbReference>
<feature type="transmembrane region" description="Helical" evidence="8">
    <location>
        <begin position="72"/>
        <end position="90"/>
    </location>
</feature>
<protein>
    <submittedName>
        <fullName evidence="11">ABC transporter ATP-binding protein</fullName>
    </submittedName>
</protein>
<keyword evidence="4" id="KW-0547">Nucleotide-binding</keyword>
<evidence type="ECO:0000256" key="6">
    <source>
        <dbReference type="ARBA" id="ARBA00022989"/>
    </source>
</evidence>
<dbReference type="Pfam" id="PF00664">
    <property type="entry name" value="ABC_membrane"/>
    <property type="match status" value="1"/>
</dbReference>
<feature type="transmembrane region" description="Helical" evidence="8">
    <location>
        <begin position="36"/>
        <end position="57"/>
    </location>
</feature>
<dbReference type="SUPFAM" id="SSF52540">
    <property type="entry name" value="P-loop containing nucleoside triphosphate hydrolases"/>
    <property type="match status" value="1"/>
</dbReference>
<dbReference type="PANTHER" id="PTHR24221:SF654">
    <property type="entry name" value="ATP-BINDING CASSETTE SUB-FAMILY B MEMBER 6"/>
    <property type="match status" value="1"/>
</dbReference>
<dbReference type="InterPro" id="IPR017871">
    <property type="entry name" value="ABC_transporter-like_CS"/>
</dbReference>
<dbReference type="Gene3D" id="3.40.50.300">
    <property type="entry name" value="P-loop containing nucleotide triphosphate hydrolases"/>
    <property type="match status" value="1"/>
</dbReference>
<name>A0ABY9K5L4_9HYPH</name>
<dbReference type="EMBL" id="CP132314">
    <property type="protein sequence ID" value="WLS03863.1"/>
    <property type="molecule type" value="Genomic_DNA"/>
</dbReference>
<evidence type="ECO:0000256" key="8">
    <source>
        <dbReference type="SAM" id="Phobius"/>
    </source>
</evidence>
<dbReference type="Proteomes" id="UP001225788">
    <property type="component" value="Chromosome"/>
</dbReference>
<evidence type="ECO:0000256" key="5">
    <source>
        <dbReference type="ARBA" id="ARBA00022840"/>
    </source>
</evidence>
<keyword evidence="5 11" id="KW-0067">ATP-binding</keyword>
<evidence type="ECO:0000256" key="3">
    <source>
        <dbReference type="ARBA" id="ARBA00022692"/>
    </source>
</evidence>
<dbReference type="GO" id="GO:0005524">
    <property type="term" value="F:ATP binding"/>
    <property type="evidence" value="ECO:0007669"/>
    <property type="project" value="UniProtKB-KW"/>
</dbReference>
<proteinExistence type="inferred from homology"/>
<dbReference type="CDD" id="cd18552">
    <property type="entry name" value="ABC_6TM_MsbA_like"/>
    <property type="match status" value="1"/>
</dbReference>
<evidence type="ECO:0000259" key="10">
    <source>
        <dbReference type="PROSITE" id="PS50929"/>
    </source>
</evidence>
<dbReference type="InterPro" id="IPR027417">
    <property type="entry name" value="P-loop_NTPase"/>
</dbReference>
<dbReference type="SUPFAM" id="SSF90123">
    <property type="entry name" value="ABC transporter transmembrane region"/>
    <property type="match status" value="1"/>
</dbReference>
<dbReference type="InterPro" id="IPR039421">
    <property type="entry name" value="Type_1_exporter"/>
</dbReference>
<evidence type="ECO:0000256" key="2">
    <source>
        <dbReference type="ARBA" id="ARBA00005417"/>
    </source>
</evidence>
<dbReference type="InterPro" id="IPR011527">
    <property type="entry name" value="ABC1_TM_dom"/>
</dbReference>
<keyword evidence="7 8" id="KW-0472">Membrane</keyword>
<dbReference type="Pfam" id="PF00005">
    <property type="entry name" value="ABC_tran"/>
    <property type="match status" value="1"/>
</dbReference>
<keyword evidence="6 8" id="KW-1133">Transmembrane helix</keyword>
<feature type="transmembrane region" description="Helical" evidence="8">
    <location>
        <begin position="147"/>
        <end position="168"/>
    </location>
</feature>
<keyword evidence="3 8" id="KW-0812">Transmembrane</keyword>
<evidence type="ECO:0000313" key="11">
    <source>
        <dbReference type="EMBL" id="WLS03863.1"/>
    </source>
</evidence>
<dbReference type="InterPro" id="IPR003593">
    <property type="entry name" value="AAA+_ATPase"/>
</dbReference>
<dbReference type="PROSITE" id="PS50893">
    <property type="entry name" value="ABC_TRANSPORTER_2"/>
    <property type="match status" value="1"/>
</dbReference>
<dbReference type="InterPro" id="IPR003439">
    <property type="entry name" value="ABC_transporter-like_ATP-bd"/>
</dbReference>
<dbReference type="RefSeq" id="WP_306159638.1">
    <property type="nucleotide sequence ID" value="NZ_CP132314.1"/>
</dbReference>
<comment type="subcellular location">
    <subcellularLocation>
        <location evidence="1">Cell membrane</location>
        <topology evidence="1">Multi-pass membrane protein</topology>
    </subcellularLocation>
</comment>
<dbReference type="SMART" id="SM00382">
    <property type="entry name" value="AAA"/>
    <property type="match status" value="1"/>
</dbReference>
<dbReference type="PANTHER" id="PTHR24221">
    <property type="entry name" value="ATP-BINDING CASSETTE SUB-FAMILY B"/>
    <property type="match status" value="1"/>
</dbReference>
<evidence type="ECO:0000256" key="7">
    <source>
        <dbReference type="ARBA" id="ARBA00023136"/>
    </source>
</evidence>
<evidence type="ECO:0000256" key="1">
    <source>
        <dbReference type="ARBA" id="ARBA00004651"/>
    </source>
</evidence>
<feature type="domain" description="ABC transporter" evidence="9">
    <location>
        <begin position="353"/>
        <end position="587"/>
    </location>
</feature>
<gene>
    <name evidence="11" type="ORF">Q9315_04355</name>
</gene>
<evidence type="ECO:0000259" key="9">
    <source>
        <dbReference type="PROSITE" id="PS50893"/>
    </source>
</evidence>
<evidence type="ECO:0000256" key="4">
    <source>
        <dbReference type="ARBA" id="ARBA00022741"/>
    </source>
</evidence>
<dbReference type="Gene3D" id="1.20.1560.10">
    <property type="entry name" value="ABC transporter type 1, transmembrane domain"/>
    <property type="match status" value="1"/>
</dbReference>
<reference evidence="11 12" key="1">
    <citation type="submission" date="2023-08" db="EMBL/GenBank/DDBJ databases">
        <title>Pathogen: clinical or host-associated sample.</title>
        <authorList>
            <person name="Hergert J."/>
            <person name="Casey R."/>
            <person name="Wagner J."/>
            <person name="Young E.L."/>
            <person name="Oakeson K.F."/>
        </authorList>
    </citation>
    <scope>NUCLEOTIDE SEQUENCE [LARGE SCALE GENOMIC DNA]</scope>
    <source>
        <strain evidence="11 12">UPHL-collab-2</strain>
    </source>
</reference>
<evidence type="ECO:0000313" key="12">
    <source>
        <dbReference type="Proteomes" id="UP001225788"/>
    </source>
</evidence>
<dbReference type="CDD" id="cd03249">
    <property type="entry name" value="ABC_MTABC3_MDL1_MDL2"/>
    <property type="match status" value="1"/>
</dbReference>
<accession>A0ABY9K5L4</accession>
<sequence length="606" mass="65793">MADQSRTERKSISSDTVATVLKRVIAENGRDHVRGYAMAIGCLVVVALTTAFTAWIMESVVNEAFANKRADLVMIICGAIFIAFVLRGFATYFEAVILSKIGNNIVARYQRRLYSHLMALSVGYYNESRSAYLAAQISQNVTGIRDVLNMTVTSLARDVLTLVALIGVMISKDWLLTLLVFVVAPPLLLGLRYVSKRLRSATRDAVELNSHVLGAMQETVQGITIVKAFTMEAQLKDKVEAIIGQAESRSNRIARLTERTAPMTETFAGFAISGVLAYAAYRSIYDGVMPGAFFSFVTALLMAYDPARRLARLQVSLERAAVNARMIYEILDIQPRQADRADAKPLAISDATITFRDVRFGYTDSDTILKDVSFTAEGGRTTALVGPSGAGKSTVISLIPRFYDPAAGEILIDGQDIAHVTKQSLRNAIAYVSQQPYLFEGTIRDNIRYGRPDATDAEIEEAARHAYAHDFILAQPLGYDTPVGENGVTLSGGQRQRLSIARALVRNAPILLLDEATSALDTESEQAVQKALDEAMSGRTVVVIAHRLSTVVRADKIIVMQAGQVVEEGTHAALAARENGLYARLNNLQAPSASAAQTSQDTGAGI</sequence>
<feature type="transmembrane region" description="Helical" evidence="8">
    <location>
        <begin position="287"/>
        <end position="304"/>
    </location>
</feature>
<dbReference type="PROSITE" id="PS50929">
    <property type="entry name" value="ABC_TM1F"/>
    <property type="match status" value="1"/>
</dbReference>
<organism evidence="11 12">
    <name type="scientific">Shinella oryzae</name>
    <dbReference type="NCBI Taxonomy" id="2871820"/>
    <lineage>
        <taxon>Bacteria</taxon>
        <taxon>Pseudomonadati</taxon>
        <taxon>Pseudomonadota</taxon>
        <taxon>Alphaproteobacteria</taxon>
        <taxon>Hyphomicrobiales</taxon>
        <taxon>Rhizobiaceae</taxon>
        <taxon>Shinella</taxon>
    </lineage>
</organism>
<feature type="transmembrane region" description="Helical" evidence="8">
    <location>
        <begin position="174"/>
        <end position="194"/>
    </location>
</feature>